<evidence type="ECO:0000313" key="2">
    <source>
        <dbReference type="EMBL" id="KAK3896900.1"/>
    </source>
</evidence>
<dbReference type="EMBL" id="MU856349">
    <property type="protein sequence ID" value="KAK3896900.1"/>
    <property type="molecule type" value="Genomic_DNA"/>
</dbReference>
<keyword evidence="3" id="KW-1185">Reference proteome</keyword>
<name>A0AAN6RN72_9PEZI</name>
<dbReference type="AlphaFoldDB" id="A0AAN6RN72"/>
<feature type="domain" description="Heterokaryon incompatibility" evidence="1">
    <location>
        <begin position="194"/>
        <end position="353"/>
    </location>
</feature>
<dbReference type="PANTHER" id="PTHR33112:SF13">
    <property type="entry name" value="HETEROKARYON INCOMPATIBILITY DOMAIN-CONTAINING PROTEIN"/>
    <property type="match status" value="1"/>
</dbReference>
<organism evidence="2 3">
    <name type="scientific">Staphylotrichum tortipilum</name>
    <dbReference type="NCBI Taxonomy" id="2831512"/>
    <lineage>
        <taxon>Eukaryota</taxon>
        <taxon>Fungi</taxon>
        <taxon>Dikarya</taxon>
        <taxon>Ascomycota</taxon>
        <taxon>Pezizomycotina</taxon>
        <taxon>Sordariomycetes</taxon>
        <taxon>Sordariomycetidae</taxon>
        <taxon>Sordariales</taxon>
        <taxon>Chaetomiaceae</taxon>
        <taxon>Staphylotrichum</taxon>
    </lineage>
</organism>
<reference evidence="2" key="2">
    <citation type="submission" date="2023-05" db="EMBL/GenBank/DDBJ databases">
        <authorList>
            <consortium name="Lawrence Berkeley National Laboratory"/>
            <person name="Steindorff A."/>
            <person name="Hensen N."/>
            <person name="Bonometti L."/>
            <person name="Westerberg I."/>
            <person name="Brannstrom I.O."/>
            <person name="Guillou S."/>
            <person name="Cros-Aarteil S."/>
            <person name="Calhoun S."/>
            <person name="Haridas S."/>
            <person name="Kuo A."/>
            <person name="Mondo S."/>
            <person name="Pangilinan J."/>
            <person name="Riley R."/>
            <person name="Labutti K."/>
            <person name="Andreopoulos B."/>
            <person name="Lipzen A."/>
            <person name="Chen C."/>
            <person name="Yanf M."/>
            <person name="Daum C."/>
            <person name="Ng V."/>
            <person name="Clum A."/>
            <person name="Ohm R."/>
            <person name="Martin F."/>
            <person name="Silar P."/>
            <person name="Natvig D."/>
            <person name="Lalanne C."/>
            <person name="Gautier V."/>
            <person name="Ament-Velasquez S.L."/>
            <person name="Kruys A."/>
            <person name="Hutchinson M.I."/>
            <person name="Powell A.J."/>
            <person name="Barry K."/>
            <person name="Miller A.N."/>
            <person name="Grigoriev I.V."/>
            <person name="Debuchy R."/>
            <person name="Gladieux P."/>
            <person name="Thoren M.H."/>
            <person name="Johannesson H."/>
        </authorList>
    </citation>
    <scope>NUCLEOTIDE SEQUENCE</scope>
    <source>
        <strain evidence="2">CBS 103.79</strain>
    </source>
</reference>
<sequence>MPCQICNDFKGSGGILEKGKTVGLGTGTHRKVGLRWNEITASAESCFTCDILTRGIRGSLQQHSIQESDIQSVTILFYYGGESGDEADTNKELRFHLADGSRFDMELFITEEEPDSVFPSGWGTFPISQRTSPRTDSNASLAAIQGWIEECLGPSHEFCYAATKAELPARVIDVGIGNSTIRLVEPPRGTVDRYICLSHCWGREQIITTTTLTMKDRVAGIKMGDLSKTFQDAVALTRRLGVRYIWIDSLCILQDDRRDWEVQSAQMCDIYSKAYLTIAATHSRDGRGGLFHETPDFEVSGVAPGPGGGNYYRIFFRERIDHHLDCTNVAITQVGHTTITHHPILTRAWVYQERMLSTRVLQFGRYEVFFECRSVVACECDGIEFHGSSAAAPVAVTKLVHADALDSELPGVDWAEYAHYYIARLWRTMVSSYTALDITFHGDRLPAMGGLAKHMAARRRSAYRAGLWEDSLLDDLLWLPGGSSISKRPRPVPRAAPTWSWASTEHFVLYNDTIMFWDPDNEEPLDREPYQHFAKVEECVVVPGGVDEFGMIPQGRLQISGQVATGILERAAEVGEGQQSLVYHVVFPGGVKMKVYEDYRLEEPGEDQVLPGAEVKCLRMGWIQMQAGSDREFFSLVLRPVGGAPAVYERIGCICILMRAGGLAEPSPVDPFEPVYRSAVEQTVVIV</sequence>
<reference evidence="2" key="1">
    <citation type="journal article" date="2023" name="Mol. Phylogenet. Evol.">
        <title>Genome-scale phylogeny and comparative genomics of the fungal order Sordariales.</title>
        <authorList>
            <person name="Hensen N."/>
            <person name="Bonometti L."/>
            <person name="Westerberg I."/>
            <person name="Brannstrom I.O."/>
            <person name="Guillou S."/>
            <person name="Cros-Aarteil S."/>
            <person name="Calhoun S."/>
            <person name="Haridas S."/>
            <person name="Kuo A."/>
            <person name="Mondo S."/>
            <person name="Pangilinan J."/>
            <person name="Riley R."/>
            <person name="LaButti K."/>
            <person name="Andreopoulos B."/>
            <person name="Lipzen A."/>
            <person name="Chen C."/>
            <person name="Yan M."/>
            <person name="Daum C."/>
            <person name="Ng V."/>
            <person name="Clum A."/>
            <person name="Steindorff A."/>
            <person name="Ohm R.A."/>
            <person name="Martin F."/>
            <person name="Silar P."/>
            <person name="Natvig D.O."/>
            <person name="Lalanne C."/>
            <person name="Gautier V."/>
            <person name="Ament-Velasquez S.L."/>
            <person name="Kruys A."/>
            <person name="Hutchinson M.I."/>
            <person name="Powell A.J."/>
            <person name="Barry K."/>
            <person name="Miller A.N."/>
            <person name="Grigoriev I.V."/>
            <person name="Debuchy R."/>
            <person name="Gladieux P."/>
            <person name="Hiltunen Thoren M."/>
            <person name="Johannesson H."/>
        </authorList>
    </citation>
    <scope>NUCLEOTIDE SEQUENCE</scope>
    <source>
        <strain evidence="2">CBS 103.79</strain>
    </source>
</reference>
<protein>
    <submittedName>
        <fullName evidence="2">Heterokaryon incompatibility protein-domain-containing protein</fullName>
    </submittedName>
</protein>
<gene>
    <name evidence="2" type="ORF">C8A05DRAFT_39551</name>
</gene>
<dbReference type="Pfam" id="PF06985">
    <property type="entry name" value="HET"/>
    <property type="match status" value="1"/>
</dbReference>
<dbReference type="InterPro" id="IPR010730">
    <property type="entry name" value="HET"/>
</dbReference>
<comment type="caution">
    <text evidence="2">The sequence shown here is derived from an EMBL/GenBank/DDBJ whole genome shotgun (WGS) entry which is preliminary data.</text>
</comment>
<accession>A0AAN6RN72</accession>
<dbReference type="PANTHER" id="PTHR33112">
    <property type="entry name" value="DOMAIN PROTEIN, PUTATIVE-RELATED"/>
    <property type="match status" value="1"/>
</dbReference>
<dbReference type="Proteomes" id="UP001303889">
    <property type="component" value="Unassembled WGS sequence"/>
</dbReference>
<evidence type="ECO:0000313" key="3">
    <source>
        <dbReference type="Proteomes" id="UP001303889"/>
    </source>
</evidence>
<proteinExistence type="predicted"/>
<evidence type="ECO:0000259" key="1">
    <source>
        <dbReference type="Pfam" id="PF06985"/>
    </source>
</evidence>